<name>A0A0L9TGT9_PHAAN</name>
<dbReference type="AlphaFoldDB" id="A0A0L9TGT9"/>
<proteinExistence type="predicted"/>
<feature type="compositionally biased region" description="Basic residues" evidence="2">
    <location>
        <begin position="186"/>
        <end position="199"/>
    </location>
</feature>
<gene>
    <name evidence="3" type="ORF">LR48_Vigan742s000200</name>
</gene>
<protein>
    <recommendedName>
        <fullName evidence="5">Aminotransferase-like plant mobile domain-containing protein</fullName>
    </recommendedName>
</protein>
<evidence type="ECO:0000256" key="1">
    <source>
        <dbReference type="SAM" id="Coils"/>
    </source>
</evidence>
<dbReference type="EMBL" id="KQ258516">
    <property type="protein sequence ID" value="KOM29667.1"/>
    <property type="molecule type" value="Genomic_DNA"/>
</dbReference>
<accession>A0A0L9TGT9</accession>
<feature type="coiled-coil region" evidence="1">
    <location>
        <begin position="201"/>
        <end position="242"/>
    </location>
</feature>
<evidence type="ECO:0000313" key="4">
    <source>
        <dbReference type="Proteomes" id="UP000053144"/>
    </source>
</evidence>
<dbReference type="Proteomes" id="UP000053144">
    <property type="component" value="Unassembled WGS sequence"/>
</dbReference>
<reference evidence="4" key="1">
    <citation type="journal article" date="2015" name="Proc. Natl. Acad. Sci. U.S.A.">
        <title>Genome sequencing of adzuki bean (Vigna angularis) provides insight into high starch and low fat accumulation and domestication.</title>
        <authorList>
            <person name="Yang K."/>
            <person name="Tian Z."/>
            <person name="Chen C."/>
            <person name="Luo L."/>
            <person name="Zhao B."/>
            <person name="Wang Z."/>
            <person name="Yu L."/>
            <person name="Li Y."/>
            <person name="Sun Y."/>
            <person name="Li W."/>
            <person name="Chen Y."/>
            <person name="Li Y."/>
            <person name="Zhang Y."/>
            <person name="Ai D."/>
            <person name="Zhao J."/>
            <person name="Shang C."/>
            <person name="Ma Y."/>
            <person name="Wu B."/>
            <person name="Wang M."/>
            <person name="Gao L."/>
            <person name="Sun D."/>
            <person name="Zhang P."/>
            <person name="Guo F."/>
            <person name="Wang W."/>
            <person name="Li Y."/>
            <person name="Wang J."/>
            <person name="Varshney R.K."/>
            <person name="Wang J."/>
            <person name="Ling H.Q."/>
            <person name="Wan P."/>
        </authorList>
    </citation>
    <scope>NUCLEOTIDE SEQUENCE</scope>
    <source>
        <strain evidence="4">cv. Jingnong 6</strain>
    </source>
</reference>
<feature type="compositionally biased region" description="Basic and acidic residues" evidence="2">
    <location>
        <begin position="173"/>
        <end position="185"/>
    </location>
</feature>
<organism evidence="3 4">
    <name type="scientific">Phaseolus angularis</name>
    <name type="common">Azuki bean</name>
    <name type="synonym">Vigna angularis</name>
    <dbReference type="NCBI Taxonomy" id="3914"/>
    <lineage>
        <taxon>Eukaryota</taxon>
        <taxon>Viridiplantae</taxon>
        <taxon>Streptophyta</taxon>
        <taxon>Embryophyta</taxon>
        <taxon>Tracheophyta</taxon>
        <taxon>Spermatophyta</taxon>
        <taxon>Magnoliopsida</taxon>
        <taxon>eudicotyledons</taxon>
        <taxon>Gunneridae</taxon>
        <taxon>Pentapetalae</taxon>
        <taxon>rosids</taxon>
        <taxon>fabids</taxon>
        <taxon>Fabales</taxon>
        <taxon>Fabaceae</taxon>
        <taxon>Papilionoideae</taxon>
        <taxon>50 kb inversion clade</taxon>
        <taxon>NPAAA clade</taxon>
        <taxon>indigoferoid/millettioid clade</taxon>
        <taxon>Phaseoleae</taxon>
        <taxon>Vigna</taxon>
    </lineage>
</organism>
<feature type="region of interest" description="Disordered" evidence="2">
    <location>
        <begin position="172"/>
        <end position="199"/>
    </location>
</feature>
<evidence type="ECO:0008006" key="5">
    <source>
        <dbReference type="Google" id="ProtNLM"/>
    </source>
</evidence>
<evidence type="ECO:0000256" key="2">
    <source>
        <dbReference type="SAM" id="MobiDB-lite"/>
    </source>
</evidence>
<sequence length="258" mass="29410">MTVTLILSENPKIPLTPFPFSVPLQTKVRSQSEVEGRVSSRFVPFASCCLRPVWSPVILSVRHSFSTKYICTLNERLTKEPRSLIATAPFAWFLDVNVNVKVGRNILSELLGKWDDCSSGFLVGNKVLNINENDIYLGLGLSTDGANSVGDKFVKRCMETGLVVDDVYGGPSTKDKEEYRPTPKRKDAKPRGKKKQKRIRRETFMRALEEQEFLIDELKRRVATLEAQLAEEKARRQNKDDVGVNTQFRKEMWSLRLN</sequence>
<evidence type="ECO:0000313" key="3">
    <source>
        <dbReference type="EMBL" id="KOM29667.1"/>
    </source>
</evidence>
<keyword evidence="1" id="KW-0175">Coiled coil</keyword>
<dbReference type="Gramene" id="KOM29667">
    <property type="protein sequence ID" value="KOM29667"/>
    <property type="gene ID" value="LR48_Vigan742s000200"/>
</dbReference>